<sequence>MFKFLGSVRKEMKAVTWPTGKKLRKDVMTVISTTVLFGIFFGVVDFLINTAISFFIKG</sequence>
<dbReference type="GO" id="GO:0043952">
    <property type="term" value="P:protein transport by the Sec complex"/>
    <property type="evidence" value="ECO:0007669"/>
    <property type="project" value="UniProtKB-UniRule"/>
</dbReference>
<keyword evidence="8" id="KW-1003">Cell membrane</keyword>
<keyword evidence="4 8" id="KW-0653">Protein transport</keyword>
<gene>
    <name evidence="8 9" type="primary">secE</name>
    <name evidence="9" type="ORF">OL234_09830</name>
</gene>
<proteinExistence type="inferred from homology"/>
<dbReference type="NCBIfam" id="TIGR00964">
    <property type="entry name" value="secE_bact"/>
    <property type="match status" value="1"/>
</dbReference>
<comment type="function">
    <text evidence="8">Essential subunit of the Sec protein translocation channel SecYEG. Clamps together the 2 halves of SecY. May contact the channel plug during translocation.</text>
</comment>
<dbReference type="GO" id="GO:0006605">
    <property type="term" value="P:protein targeting"/>
    <property type="evidence" value="ECO:0007669"/>
    <property type="project" value="UniProtKB-UniRule"/>
</dbReference>
<keyword evidence="10" id="KW-1185">Reference proteome</keyword>
<evidence type="ECO:0000256" key="5">
    <source>
        <dbReference type="ARBA" id="ARBA00022989"/>
    </source>
</evidence>
<evidence type="ECO:0000256" key="7">
    <source>
        <dbReference type="ARBA" id="ARBA00023136"/>
    </source>
</evidence>
<protein>
    <recommendedName>
        <fullName evidence="8">Protein translocase subunit SecE</fullName>
    </recommendedName>
</protein>
<comment type="subunit">
    <text evidence="8">Component of the Sec protein translocase complex. Heterotrimer consisting of SecY, SecE and SecG subunits. The heterotrimers can form oligomers, although 1 heterotrimer is thought to be able to translocate proteins. Interacts with the ribosome. Interacts with SecDF, and other proteins may be involved. Interacts with SecA.</text>
</comment>
<evidence type="ECO:0000313" key="9">
    <source>
        <dbReference type="EMBL" id="WEG73245.1"/>
    </source>
</evidence>
<evidence type="ECO:0000256" key="3">
    <source>
        <dbReference type="ARBA" id="ARBA00022692"/>
    </source>
</evidence>
<comment type="similarity">
    <text evidence="8">Belongs to the SecE/SEC61-gamma family.</text>
</comment>
<evidence type="ECO:0000256" key="6">
    <source>
        <dbReference type="ARBA" id="ARBA00023010"/>
    </source>
</evidence>
<dbReference type="GO" id="GO:0065002">
    <property type="term" value="P:intracellular protein transmembrane transport"/>
    <property type="evidence" value="ECO:0007669"/>
    <property type="project" value="UniProtKB-UniRule"/>
</dbReference>
<organism evidence="9 10">
    <name type="scientific">Vagococcus intermedius</name>
    <dbReference type="NCBI Taxonomy" id="2991418"/>
    <lineage>
        <taxon>Bacteria</taxon>
        <taxon>Bacillati</taxon>
        <taxon>Bacillota</taxon>
        <taxon>Bacilli</taxon>
        <taxon>Lactobacillales</taxon>
        <taxon>Enterococcaceae</taxon>
        <taxon>Vagococcus</taxon>
    </lineage>
</organism>
<dbReference type="InterPro" id="IPR038379">
    <property type="entry name" value="SecE_sf"/>
</dbReference>
<dbReference type="Proteomes" id="UP001179647">
    <property type="component" value="Chromosome"/>
</dbReference>
<dbReference type="RefSeq" id="WP_275469048.1">
    <property type="nucleotide sequence ID" value="NZ_CP110232.1"/>
</dbReference>
<dbReference type="GO" id="GO:0009306">
    <property type="term" value="P:protein secretion"/>
    <property type="evidence" value="ECO:0007669"/>
    <property type="project" value="UniProtKB-UniRule"/>
</dbReference>
<comment type="subcellular location">
    <subcellularLocation>
        <location evidence="8">Cell membrane</location>
        <topology evidence="8">Single-pass membrane protein</topology>
    </subcellularLocation>
    <subcellularLocation>
        <location evidence="1">Membrane</location>
    </subcellularLocation>
</comment>
<keyword evidence="2 8" id="KW-0813">Transport</keyword>
<dbReference type="InterPro" id="IPR001901">
    <property type="entry name" value="Translocase_SecE/Sec61-g"/>
</dbReference>
<dbReference type="EMBL" id="CP110232">
    <property type="protein sequence ID" value="WEG73245.1"/>
    <property type="molecule type" value="Genomic_DNA"/>
</dbReference>
<evidence type="ECO:0000256" key="8">
    <source>
        <dbReference type="HAMAP-Rule" id="MF_00422"/>
    </source>
</evidence>
<evidence type="ECO:0000256" key="1">
    <source>
        <dbReference type="ARBA" id="ARBA00004370"/>
    </source>
</evidence>
<evidence type="ECO:0000256" key="4">
    <source>
        <dbReference type="ARBA" id="ARBA00022927"/>
    </source>
</evidence>
<dbReference type="Gene3D" id="1.20.5.1030">
    <property type="entry name" value="Preprotein translocase secy subunit"/>
    <property type="match status" value="1"/>
</dbReference>
<dbReference type="KEGG" id="vie:OL234_09830"/>
<dbReference type="HAMAP" id="MF_00422">
    <property type="entry name" value="SecE"/>
    <property type="match status" value="1"/>
</dbReference>
<dbReference type="Pfam" id="PF00584">
    <property type="entry name" value="SecE"/>
    <property type="match status" value="1"/>
</dbReference>
<keyword evidence="6 8" id="KW-0811">Translocation</keyword>
<feature type="transmembrane region" description="Helical" evidence="8">
    <location>
        <begin position="30"/>
        <end position="56"/>
    </location>
</feature>
<accession>A0AAF0I7C1</accession>
<dbReference type="AlphaFoldDB" id="A0AAF0I7C1"/>
<keyword evidence="5 8" id="KW-1133">Transmembrane helix</keyword>
<evidence type="ECO:0000313" key="10">
    <source>
        <dbReference type="Proteomes" id="UP001179647"/>
    </source>
</evidence>
<dbReference type="GO" id="GO:0005886">
    <property type="term" value="C:plasma membrane"/>
    <property type="evidence" value="ECO:0007669"/>
    <property type="project" value="UniProtKB-SubCell"/>
</dbReference>
<evidence type="ECO:0000256" key="2">
    <source>
        <dbReference type="ARBA" id="ARBA00022448"/>
    </source>
</evidence>
<keyword evidence="3 8" id="KW-0812">Transmembrane</keyword>
<dbReference type="GO" id="GO:0008320">
    <property type="term" value="F:protein transmembrane transporter activity"/>
    <property type="evidence" value="ECO:0007669"/>
    <property type="project" value="UniProtKB-UniRule"/>
</dbReference>
<dbReference type="InterPro" id="IPR005807">
    <property type="entry name" value="SecE_bac"/>
</dbReference>
<reference evidence="9" key="1">
    <citation type="submission" date="2022-10" db="EMBL/GenBank/DDBJ databases">
        <title>Vagococcus sp. isolated from poultry meat.</title>
        <authorList>
            <person name="Johansson P."/>
            <person name="Bjorkroth J."/>
        </authorList>
    </citation>
    <scope>NUCLEOTIDE SEQUENCE</scope>
    <source>
        <strain evidence="9">STAA11</strain>
    </source>
</reference>
<keyword evidence="7 8" id="KW-0472">Membrane</keyword>
<name>A0AAF0I7C1_9ENTE</name>